<dbReference type="AlphaFoldDB" id="A0A5N6LRI1"/>
<gene>
    <name evidence="4" type="ORF">E3N88_37550</name>
</gene>
<keyword evidence="2" id="KW-0812">Transmembrane</keyword>
<dbReference type="InterPro" id="IPR057670">
    <property type="entry name" value="SH3_retrovirus"/>
</dbReference>
<feature type="domain" description="Retroviral polymerase SH3-like" evidence="3">
    <location>
        <begin position="2"/>
        <end position="62"/>
    </location>
</feature>
<dbReference type="EMBL" id="SZYD01000018">
    <property type="protein sequence ID" value="KAD2804173.1"/>
    <property type="molecule type" value="Genomic_DNA"/>
</dbReference>
<evidence type="ECO:0000259" key="3">
    <source>
        <dbReference type="Pfam" id="PF25597"/>
    </source>
</evidence>
<feature type="transmembrane region" description="Helical" evidence="2">
    <location>
        <begin position="165"/>
        <end position="183"/>
    </location>
</feature>
<accession>A0A5N6LRI1</accession>
<sequence length="184" mass="20582">MAYAKKLGTQQQKLSDRSEALVHFGIEEGSKAYRLYNPITKRIVVSRDADFFEDRRWNWSNPGKNDKEVPMVWAQVPVQSDEKQLVDNAPQESLPNVEAVQEEEQNSGNSGPVFGLPQEAHTPESPSSSESFQVPESPQEAQSSAESTPKILRSLDDIYASTERGLVFLVSFLYCYVLVVVVTS</sequence>
<dbReference type="Proteomes" id="UP000326396">
    <property type="component" value="Linkage Group LG8"/>
</dbReference>
<dbReference type="Pfam" id="PF25597">
    <property type="entry name" value="SH3_retrovirus"/>
    <property type="match status" value="1"/>
</dbReference>
<comment type="caution">
    <text evidence="4">The sequence shown here is derived from an EMBL/GenBank/DDBJ whole genome shotgun (WGS) entry which is preliminary data.</text>
</comment>
<evidence type="ECO:0000313" key="5">
    <source>
        <dbReference type="Proteomes" id="UP000326396"/>
    </source>
</evidence>
<organism evidence="4 5">
    <name type="scientific">Mikania micrantha</name>
    <name type="common">bitter vine</name>
    <dbReference type="NCBI Taxonomy" id="192012"/>
    <lineage>
        <taxon>Eukaryota</taxon>
        <taxon>Viridiplantae</taxon>
        <taxon>Streptophyta</taxon>
        <taxon>Embryophyta</taxon>
        <taxon>Tracheophyta</taxon>
        <taxon>Spermatophyta</taxon>
        <taxon>Magnoliopsida</taxon>
        <taxon>eudicotyledons</taxon>
        <taxon>Gunneridae</taxon>
        <taxon>Pentapetalae</taxon>
        <taxon>asterids</taxon>
        <taxon>campanulids</taxon>
        <taxon>Asterales</taxon>
        <taxon>Asteraceae</taxon>
        <taxon>Asteroideae</taxon>
        <taxon>Heliantheae alliance</taxon>
        <taxon>Eupatorieae</taxon>
        <taxon>Mikania</taxon>
    </lineage>
</organism>
<evidence type="ECO:0000313" key="4">
    <source>
        <dbReference type="EMBL" id="KAD2804173.1"/>
    </source>
</evidence>
<evidence type="ECO:0000256" key="2">
    <source>
        <dbReference type="SAM" id="Phobius"/>
    </source>
</evidence>
<keyword evidence="5" id="KW-1185">Reference proteome</keyword>
<evidence type="ECO:0000256" key="1">
    <source>
        <dbReference type="SAM" id="MobiDB-lite"/>
    </source>
</evidence>
<name>A0A5N6LRI1_9ASTR</name>
<keyword evidence="2" id="KW-0472">Membrane</keyword>
<keyword evidence="2" id="KW-1133">Transmembrane helix</keyword>
<protein>
    <recommendedName>
        <fullName evidence="3">Retroviral polymerase SH3-like domain-containing protein</fullName>
    </recommendedName>
</protein>
<feature type="compositionally biased region" description="Low complexity" evidence="1">
    <location>
        <begin position="135"/>
        <end position="147"/>
    </location>
</feature>
<feature type="region of interest" description="Disordered" evidence="1">
    <location>
        <begin position="82"/>
        <end position="148"/>
    </location>
</feature>
<proteinExistence type="predicted"/>
<reference evidence="4 5" key="1">
    <citation type="submission" date="2019-05" db="EMBL/GenBank/DDBJ databases">
        <title>Mikania micrantha, genome provides insights into the molecular mechanism of rapid growth.</title>
        <authorList>
            <person name="Liu B."/>
        </authorList>
    </citation>
    <scope>NUCLEOTIDE SEQUENCE [LARGE SCALE GENOMIC DNA]</scope>
    <source>
        <strain evidence="4">NLD-2019</strain>
        <tissue evidence="4">Leaf</tissue>
    </source>
</reference>
<feature type="compositionally biased region" description="Polar residues" evidence="1">
    <location>
        <begin position="124"/>
        <end position="134"/>
    </location>
</feature>
<dbReference type="OrthoDB" id="1433968at2759"/>